<dbReference type="InParanoid" id="A0A0U5ERY4"/>
<reference evidence="3" key="1">
    <citation type="submission" date="2015-09" db="EMBL/GenBank/DDBJ databases">
        <authorList>
            <person name="Bertelli C."/>
        </authorList>
    </citation>
    <scope>NUCLEOTIDE SEQUENCE [LARGE SCALE GENOMIC DNA]</scope>
    <source>
        <strain evidence="3">KNic</strain>
    </source>
</reference>
<dbReference type="Proteomes" id="UP000069902">
    <property type="component" value="Chromosome cPNK"/>
</dbReference>
<sequence length="155" mass="17181">MKRIFLGLTLLLSTQVVDVFANDNQAAETFEIQQVNELNEARSRRNDDKILPRVGKTIFSTSSAAIFADGTITNTDSTLTVLNKGQGLARISIGSLFGVHEFLIGRVGNEYFGTSVDREGTIVLERVSDKHLEVTLTRIVDATSLPIQVRIRFRL</sequence>
<dbReference type="PATRIC" id="fig|389348.3.peg.1487"/>
<dbReference type="EMBL" id="LN879502">
    <property type="protein sequence ID" value="CUI16944.1"/>
    <property type="molecule type" value="Genomic_DNA"/>
</dbReference>
<gene>
    <name evidence="2" type="ORF">PNK_1327</name>
</gene>
<organism evidence="2 3">
    <name type="scientific">Candidatus Protochlamydia naegleriophila</name>
    <dbReference type="NCBI Taxonomy" id="389348"/>
    <lineage>
        <taxon>Bacteria</taxon>
        <taxon>Pseudomonadati</taxon>
        <taxon>Chlamydiota</taxon>
        <taxon>Chlamydiia</taxon>
        <taxon>Parachlamydiales</taxon>
        <taxon>Parachlamydiaceae</taxon>
        <taxon>Candidatus Protochlamydia</taxon>
    </lineage>
</organism>
<feature type="signal peptide" evidence="1">
    <location>
        <begin position="1"/>
        <end position="21"/>
    </location>
</feature>
<protein>
    <submittedName>
        <fullName evidence="2">Putative secreted protein</fullName>
    </submittedName>
</protein>
<keyword evidence="3" id="KW-1185">Reference proteome</keyword>
<evidence type="ECO:0000256" key="1">
    <source>
        <dbReference type="SAM" id="SignalP"/>
    </source>
</evidence>
<dbReference type="AlphaFoldDB" id="A0A0U5ERY4"/>
<accession>A0A0U5ERY4</accession>
<dbReference type="RefSeq" id="WP_032125677.1">
    <property type="nucleotide sequence ID" value="NZ_LN879502.1"/>
</dbReference>
<evidence type="ECO:0000313" key="2">
    <source>
        <dbReference type="EMBL" id="CUI16944.1"/>
    </source>
</evidence>
<dbReference type="KEGG" id="pnl:PNK_1327"/>
<keyword evidence="1" id="KW-0732">Signal</keyword>
<name>A0A0U5ERY4_9BACT</name>
<evidence type="ECO:0000313" key="3">
    <source>
        <dbReference type="Proteomes" id="UP000069902"/>
    </source>
</evidence>
<proteinExistence type="predicted"/>
<feature type="chain" id="PRO_5006856314" evidence="1">
    <location>
        <begin position="22"/>
        <end position="155"/>
    </location>
</feature>